<evidence type="ECO:0000256" key="6">
    <source>
        <dbReference type="ARBA" id="ARBA00022962"/>
    </source>
</evidence>
<dbReference type="Pfam" id="PF00733">
    <property type="entry name" value="Asn_synthase"/>
    <property type="match status" value="1"/>
</dbReference>
<keyword evidence="5 9" id="KW-0067">ATP-binding</keyword>
<dbReference type="SUPFAM" id="SSF52402">
    <property type="entry name" value="Adenine nucleotide alpha hydrolases-like"/>
    <property type="match status" value="1"/>
</dbReference>
<dbReference type="InterPro" id="IPR017932">
    <property type="entry name" value="GATase_2_dom"/>
</dbReference>
<dbReference type="InterPro" id="IPR006426">
    <property type="entry name" value="Asn_synth_AEB"/>
</dbReference>
<organism evidence="12 13">
    <name type="scientific">Polystyrenella longa</name>
    <dbReference type="NCBI Taxonomy" id="2528007"/>
    <lineage>
        <taxon>Bacteria</taxon>
        <taxon>Pseudomonadati</taxon>
        <taxon>Planctomycetota</taxon>
        <taxon>Planctomycetia</taxon>
        <taxon>Planctomycetales</taxon>
        <taxon>Planctomycetaceae</taxon>
        <taxon>Polystyrenella</taxon>
    </lineage>
</organism>
<dbReference type="PANTHER" id="PTHR43284:SF1">
    <property type="entry name" value="ASPARAGINE SYNTHETASE"/>
    <property type="match status" value="1"/>
</dbReference>
<dbReference type="GO" id="GO:0004066">
    <property type="term" value="F:asparagine synthase (glutamine-hydrolyzing) activity"/>
    <property type="evidence" value="ECO:0007669"/>
    <property type="project" value="UniProtKB-EC"/>
</dbReference>
<dbReference type="Pfam" id="PF13537">
    <property type="entry name" value="GATase_7"/>
    <property type="match status" value="1"/>
</dbReference>
<dbReference type="InterPro" id="IPR014729">
    <property type="entry name" value="Rossmann-like_a/b/a_fold"/>
</dbReference>
<dbReference type="PROSITE" id="PS51278">
    <property type="entry name" value="GATASE_TYPE_2"/>
    <property type="match status" value="1"/>
</dbReference>
<evidence type="ECO:0000256" key="1">
    <source>
        <dbReference type="ARBA" id="ARBA00005187"/>
    </source>
</evidence>
<evidence type="ECO:0000259" key="11">
    <source>
        <dbReference type="PROSITE" id="PS51278"/>
    </source>
</evidence>
<keyword evidence="13" id="KW-1185">Reference proteome</keyword>
<evidence type="ECO:0000256" key="7">
    <source>
        <dbReference type="ARBA" id="ARBA00048741"/>
    </source>
</evidence>
<dbReference type="AlphaFoldDB" id="A0A518CSK5"/>
<dbReference type="RefSeq" id="WP_144998171.1">
    <property type="nucleotide sequence ID" value="NZ_CP036281.1"/>
</dbReference>
<dbReference type="PANTHER" id="PTHR43284">
    <property type="entry name" value="ASPARAGINE SYNTHETASE (GLUTAMINE-HYDROLYZING)"/>
    <property type="match status" value="1"/>
</dbReference>
<dbReference type="InterPro" id="IPR029055">
    <property type="entry name" value="Ntn_hydrolases_N"/>
</dbReference>
<dbReference type="GO" id="GO:0006529">
    <property type="term" value="P:asparagine biosynthetic process"/>
    <property type="evidence" value="ECO:0007669"/>
    <property type="project" value="UniProtKB-KW"/>
</dbReference>
<dbReference type="Gene3D" id="3.40.50.620">
    <property type="entry name" value="HUPs"/>
    <property type="match status" value="2"/>
</dbReference>
<feature type="domain" description="Glutamine amidotransferase type-2" evidence="11">
    <location>
        <begin position="2"/>
        <end position="215"/>
    </location>
</feature>
<accession>A0A518CSK5</accession>
<feature type="binding site" evidence="9">
    <location>
        <position position="101"/>
    </location>
    <ligand>
        <name>L-glutamine</name>
        <dbReference type="ChEBI" id="CHEBI:58359"/>
    </ligand>
</feature>
<evidence type="ECO:0000256" key="4">
    <source>
        <dbReference type="ARBA" id="ARBA00022741"/>
    </source>
</evidence>
<comment type="pathway">
    <text evidence="1">Amino-acid biosynthesis; L-asparagine biosynthesis; L-asparagine from L-aspartate (L-Gln route): step 1/1.</text>
</comment>
<dbReference type="EC" id="6.3.5.4" evidence="3"/>
<protein>
    <recommendedName>
        <fullName evidence="3">asparagine synthase (glutamine-hydrolyzing)</fullName>
        <ecNumber evidence="3">6.3.5.4</ecNumber>
    </recommendedName>
</protein>
<evidence type="ECO:0000313" key="13">
    <source>
        <dbReference type="Proteomes" id="UP000317178"/>
    </source>
</evidence>
<feature type="site" description="Important for beta-aspartyl-AMP intermediate formation" evidence="10">
    <location>
        <position position="365"/>
    </location>
</feature>
<dbReference type="Proteomes" id="UP000317178">
    <property type="component" value="Chromosome"/>
</dbReference>
<gene>
    <name evidence="12" type="primary">asnO</name>
    <name evidence="12" type="ORF">Pla110_39530</name>
</gene>
<comment type="similarity">
    <text evidence="2">Belongs to the asparagine synthetase family.</text>
</comment>
<comment type="catalytic activity">
    <reaction evidence="7">
        <text>L-aspartate + L-glutamine + ATP + H2O = L-asparagine + L-glutamate + AMP + diphosphate + H(+)</text>
        <dbReference type="Rhea" id="RHEA:12228"/>
        <dbReference type="ChEBI" id="CHEBI:15377"/>
        <dbReference type="ChEBI" id="CHEBI:15378"/>
        <dbReference type="ChEBI" id="CHEBI:29985"/>
        <dbReference type="ChEBI" id="CHEBI:29991"/>
        <dbReference type="ChEBI" id="CHEBI:30616"/>
        <dbReference type="ChEBI" id="CHEBI:33019"/>
        <dbReference type="ChEBI" id="CHEBI:58048"/>
        <dbReference type="ChEBI" id="CHEBI:58359"/>
        <dbReference type="ChEBI" id="CHEBI:456215"/>
        <dbReference type="EC" id="6.3.5.4"/>
    </reaction>
</comment>
<dbReference type="SUPFAM" id="SSF56235">
    <property type="entry name" value="N-terminal nucleophile aminohydrolases (Ntn hydrolases)"/>
    <property type="match status" value="1"/>
</dbReference>
<evidence type="ECO:0000256" key="3">
    <source>
        <dbReference type="ARBA" id="ARBA00012737"/>
    </source>
</evidence>
<dbReference type="CDD" id="cd00712">
    <property type="entry name" value="AsnB"/>
    <property type="match status" value="1"/>
</dbReference>
<keyword evidence="12" id="KW-0436">Ligase</keyword>
<evidence type="ECO:0000313" key="12">
    <source>
        <dbReference type="EMBL" id="QDU82198.1"/>
    </source>
</evidence>
<evidence type="ECO:0000256" key="8">
    <source>
        <dbReference type="PIRSR" id="PIRSR001589-1"/>
    </source>
</evidence>
<dbReference type="InterPro" id="IPR051786">
    <property type="entry name" value="ASN_synthetase/amidase"/>
</dbReference>
<sequence>MCGILGLVAAPGKTVAIDLTTLNRMRDSMTVRGPDDAGSYFKRNIAFGHRRLAIRDRDGGTQPWVDDQEQQVLVYNGEIYNDGDLRKELEAVGHQFYTRCDTEVLAHAYQEWGVETLAKLNGDFAFGLYDFTKDELLLARDRCGVKPLFFTQIEGSLLFASSIAAIVAHPRFSAEPNPVALSHYLTTFRLTLGRETMYKGIWQLMPGEYLQFDGERVRIESYWDYPLQEQSSMRYLDAVDELEELLDLAISDRLVSDVPVGLFLSGGVDSSTLACMLHRQGGKSMRSECGGSLDPQTEDFQYARQCADFVGFEHGEVKVSADDYLRDWEYLIGEQGLPLSTPTDVIIYRLARELKKSVGVALGGEGADELFCGYATQHWSANDFVRANRLQQNTNDIHAPNSSNFLQSMQRQYGRVEFQSETDHYLALNSLIPMQVKPALLQPDIWQAAAQDQVMVDHYHGQLEQWGDLPTRRKYAMLLHRVNLESLLYRLDSATMQASLEARVPFTDVRLLEQGFRVPQRYKIDVAHGKKIPHLASAELDQQNYLQSKRILRTVAGRMMPAELAERRKASFPTSVQSWLGGPWAKWAGQKLLQSPFANELFQPSALAEISAQPQQVGMWLWPMLNLSMWGDKHLA</sequence>
<dbReference type="NCBIfam" id="TIGR01536">
    <property type="entry name" value="asn_synth_AEB"/>
    <property type="match status" value="1"/>
</dbReference>
<evidence type="ECO:0000256" key="9">
    <source>
        <dbReference type="PIRSR" id="PIRSR001589-2"/>
    </source>
</evidence>
<dbReference type="OrthoDB" id="223068at2"/>
<reference evidence="12 13" key="1">
    <citation type="submission" date="2019-02" db="EMBL/GenBank/DDBJ databases">
        <title>Deep-cultivation of Planctomycetes and their phenomic and genomic characterization uncovers novel biology.</title>
        <authorList>
            <person name="Wiegand S."/>
            <person name="Jogler M."/>
            <person name="Boedeker C."/>
            <person name="Pinto D."/>
            <person name="Vollmers J."/>
            <person name="Rivas-Marin E."/>
            <person name="Kohn T."/>
            <person name="Peeters S.H."/>
            <person name="Heuer A."/>
            <person name="Rast P."/>
            <person name="Oberbeckmann S."/>
            <person name="Bunk B."/>
            <person name="Jeske O."/>
            <person name="Meyerdierks A."/>
            <person name="Storesund J.E."/>
            <person name="Kallscheuer N."/>
            <person name="Luecker S."/>
            <person name="Lage O.M."/>
            <person name="Pohl T."/>
            <person name="Merkel B.J."/>
            <person name="Hornburger P."/>
            <person name="Mueller R.-W."/>
            <person name="Bruemmer F."/>
            <person name="Labrenz M."/>
            <person name="Spormann A.M."/>
            <person name="Op den Camp H."/>
            <person name="Overmann J."/>
            <person name="Amann R."/>
            <person name="Jetten M.S.M."/>
            <person name="Mascher T."/>
            <person name="Medema M.H."/>
            <person name="Devos D.P."/>
            <person name="Kaster A.-K."/>
            <person name="Ovreas L."/>
            <person name="Rohde M."/>
            <person name="Galperin M.Y."/>
            <person name="Jogler C."/>
        </authorList>
    </citation>
    <scope>NUCLEOTIDE SEQUENCE [LARGE SCALE GENOMIC DNA]</scope>
    <source>
        <strain evidence="12 13">Pla110</strain>
    </source>
</reference>
<dbReference type="EMBL" id="CP036281">
    <property type="protein sequence ID" value="QDU82198.1"/>
    <property type="molecule type" value="Genomic_DNA"/>
</dbReference>
<feature type="active site" description="For GATase activity" evidence="8">
    <location>
        <position position="2"/>
    </location>
</feature>
<evidence type="ECO:0000256" key="10">
    <source>
        <dbReference type="PIRSR" id="PIRSR001589-3"/>
    </source>
</evidence>
<dbReference type="CDD" id="cd01991">
    <property type="entry name" value="Asn_synthase_B_C"/>
    <property type="match status" value="1"/>
</dbReference>
<proteinExistence type="inferred from homology"/>
<dbReference type="InterPro" id="IPR001962">
    <property type="entry name" value="Asn_synthase"/>
</dbReference>
<dbReference type="KEGG" id="plon:Pla110_39530"/>
<keyword evidence="6 8" id="KW-0315">Glutamine amidotransferase</keyword>
<evidence type="ECO:0000256" key="5">
    <source>
        <dbReference type="ARBA" id="ARBA00022840"/>
    </source>
</evidence>
<keyword evidence="4 9" id="KW-0547">Nucleotide-binding</keyword>
<dbReference type="Gene3D" id="3.60.20.10">
    <property type="entry name" value="Glutamine Phosphoribosylpyrophosphate, subunit 1, domain 1"/>
    <property type="match status" value="1"/>
</dbReference>
<dbReference type="GO" id="GO:0005829">
    <property type="term" value="C:cytosol"/>
    <property type="evidence" value="ECO:0007669"/>
    <property type="project" value="TreeGrafter"/>
</dbReference>
<name>A0A518CSK5_9PLAN</name>
<dbReference type="GO" id="GO:0005524">
    <property type="term" value="F:ATP binding"/>
    <property type="evidence" value="ECO:0007669"/>
    <property type="project" value="UniProtKB-KW"/>
</dbReference>
<dbReference type="InterPro" id="IPR033738">
    <property type="entry name" value="AsnB_N"/>
</dbReference>
<keyword evidence="8" id="KW-0028">Amino-acid biosynthesis</keyword>
<keyword evidence="8" id="KW-0061">Asparagine biosynthesis</keyword>
<dbReference type="PIRSF" id="PIRSF001589">
    <property type="entry name" value="Asn_synthetase_glu-h"/>
    <property type="match status" value="1"/>
</dbReference>
<evidence type="ECO:0000256" key="2">
    <source>
        <dbReference type="ARBA" id="ARBA00005752"/>
    </source>
</evidence>